<reference evidence="1" key="1">
    <citation type="submission" date="2021-02" db="EMBL/GenBank/DDBJ databases">
        <authorList>
            <consortium name="DOE Joint Genome Institute"/>
            <person name="Ahrendt S."/>
            <person name="Looney B.P."/>
            <person name="Miyauchi S."/>
            <person name="Morin E."/>
            <person name="Drula E."/>
            <person name="Courty P.E."/>
            <person name="Chicoki N."/>
            <person name="Fauchery L."/>
            <person name="Kohler A."/>
            <person name="Kuo A."/>
            <person name="Labutti K."/>
            <person name="Pangilinan J."/>
            <person name="Lipzen A."/>
            <person name="Riley R."/>
            <person name="Andreopoulos W."/>
            <person name="He G."/>
            <person name="Johnson J."/>
            <person name="Barry K.W."/>
            <person name="Grigoriev I.V."/>
            <person name="Nagy L."/>
            <person name="Hibbett D."/>
            <person name="Henrissat B."/>
            <person name="Matheny P.B."/>
            <person name="Labbe J."/>
            <person name="Martin F."/>
        </authorList>
    </citation>
    <scope>NUCLEOTIDE SEQUENCE</scope>
    <source>
        <strain evidence="1">EC-137</strain>
    </source>
</reference>
<comment type="caution">
    <text evidence="1">The sequence shown here is derived from an EMBL/GenBank/DDBJ whole genome shotgun (WGS) entry which is preliminary data.</text>
</comment>
<protein>
    <submittedName>
        <fullName evidence="1">Uncharacterized protein</fullName>
    </submittedName>
</protein>
<name>A0ACB8Q575_9AGAM</name>
<gene>
    <name evidence="1" type="ORF">K488DRAFT_75045</name>
</gene>
<evidence type="ECO:0000313" key="1">
    <source>
        <dbReference type="EMBL" id="KAI0026828.1"/>
    </source>
</evidence>
<evidence type="ECO:0000313" key="2">
    <source>
        <dbReference type="Proteomes" id="UP000814128"/>
    </source>
</evidence>
<proteinExistence type="predicted"/>
<sequence>MHRAVPPSRPSTTRPMQASTEDTDDVVAPAALWASLPPHVRQAFLQLVPQDNAANAAASCDESQPRGTVRPREEPMDADERPRQRRREAQSVGGWIPTHDDSLQHTAGDLFWDKGPEMSPVFPGMSQQRQMLFLQGPEEEEEGFGDGWRTNAVPPHGSQHSVQHAPASRTLGFAPPASRAPPGFAPPASRTPGIAPPTSRAPGLALPASHASSMAPPASRASSVAPPTSRASSVAPPAPRAAFILWTQSPSPVSPDLYANTDSSAMWRIALLKRAKLQQHALTRAGAEGQSEESDTEMEEFDQALAAAAGTPGEDSLPDLASIKTTELNTNEKRARHKVMEAFRLSFRDLAGIGVGKPWVSWDGEDQVESQARPGKKDWRPNFQQGVKDKINLTMIQQTASIVLPTLKITYQGFKQEYARQQSPEGQERREFDNQRNLRRQRCHIKAVQRRLACPVFAERYGIDPMALIETDWMSNEVSCAEGKTMSDIAALRAWRRKVGAAIFKNGEEAMKTRFFATLQSPWRAKQYGDVCIVLSDIYAESRVGARQKGQHARRIRVKRASTRVPLLTPFCWQINQQFYDEHKDDEELKFILCDWNRRTNPPGWDGPLPDLPVPDDGKEADDEDEGDSDAEA</sequence>
<dbReference type="EMBL" id="MU274163">
    <property type="protein sequence ID" value="KAI0026828.1"/>
    <property type="molecule type" value="Genomic_DNA"/>
</dbReference>
<dbReference type="Proteomes" id="UP000814128">
    <property type="component" value="Unassembled WGS sequence"/>
</dbReference>
<organism evidence="1 2">
    <name type="scientific">Vararia minispora EC-137</name>
    <dbReference type="NCBI Taxonomy" id="1314806"/>
    <lineage>
        <taxon>Eukaryota</taxon>
        <taxon>Fungi</taxon>
        <taxon>Dikarya</taxon>
        <taxon>Basidiomycota</taxon>
        <taxon>Agaricomycotina</taxon>
        <taxon>Agaricomycetes</taxon>
        <taxon>Russulales</taxon>
        <taxon>Lachnocladiaceae</taxon>
        <taxon>Vararia</taxon>
    </lineage>
</organism>
<keyword evidence="2" id="KW-1185">Reference proteome</keyword>
<reference evidence="1" key="2">
    <citation type="journal article" date="2022" name="New Phytol.">
        <title>Evolutionary transition to the ectomycorrhizal habit in the genomes of a hyperdiverse lineage of mushroom-forming fungi.</title>
        <authorList>
            <person name="Looney B."/>
            <person name="Miyauchi S."/>
            <person name="Morin E."/>
            <person name="Drula E."/>
            <person name="Courty P.E."/>
            <person name="Kohler A."/>
            <person name="Kuo A."/>
            <person name="LaButti K."/>
            <person name="Pangilinan J."/>
            <person name="Lipzen A."/>
            <person name="Riley R."/>
            <person name="Andreopoulos W."/>
            <person name="He G."/>
            <person name="Johnson J."/>
            <person name="Nolan M."/>
            <person name="Tritt A."/>
            <person name="Barry K.W."/>
            <person name="Grigoriev I.V."/>
            <person name="Nagy L.G."/>
            <person name="Hibbett D."/>
            <person name="Henrissat B."/>
            <person name="Matheny P.B."/>
            <person name="Labbe J."/>
            <person name="Martin F.M."/>
        </authorList>
    </citation>
    <scope>NUCLEOTIDE SEQUENCE</scope>
    <source>
        <strain evidence="1">EC-137</strain>
    </source>
</reference>
<accession>A0ACB8Q575</accession>